<dbReference type="PANTHER" id="PTHR10612">
    <property type="entry name" value="APOLIPOPROTEIN D"/>
    <property type="match status" value="1"/>
</dbReference>
<keyword evidence="4" id="KW-0813">Transport</keyword>
<dbReference type="Proteomes" id="UP001153636">
    <property type="component" value="Chromosome 5"/>
</dbReference>
<evidence type="ECO:0000256" key="6">
    <source>
        <dbReference type="ARBA" id="ARBA00022729"/>
    </source>
</evidence>
<dbReference type="InterPro" id="IPR003057">
    <property type="entry name" value="Invtbrt_color"/>
</dbReference>
<keyword evidence="9" id="KW-0325">Glycoprotein</keyword>
<dbReference type="GO" id="GO:0031409">
    <property type="term" value="F:pigment binding"/>
    <property type="evidence" value="ECO:0007669"/>
    <property type="project" value="InterPro"/>
</dbReference>
<dbReference type="AlphaFoldDB" id="A0A9P0D6Q0"/>
<dbReference type="PIRSF" id="PIRSF036893">
    <property type="entry name" value="Lipocalin_ApoD"/>
    <property type="match status" value="1"/>
</dbReference>
<evidence type="ECO:0000256" key="10">
    <source>
        <dbReference type="PIRNR" id="PIRNR036893"/>
    </source>
</evidence>
<dbReference type="Pfam" id="PF08212">
    <property type="entry name" value="Lipocalin_2"/>
    <property type="match status" value="1"/>
</dbReference>
<evidence type="ECO:0000256" key="1">
    <source>
        <dbReference type="ARBA" id="ARBA00004613"/>
    </source>
</evidence>
<evidence type="ECO:0000256" key="4">
    <source>
        <dbReference type="ARBA" id="ARBA00022448"/>
    </source>
</evidence>
<dbReference type="Gene3D" id="2.40.128.20">
    <property type="match status" value="1"/>
</dbReference>
<accession>A0A9P0D6Q0</accession>
<protein>
    <recommendedName>
        <fullName evidence="3">Apolipoprotein D</fullName>
    </recommendedName>
</protein>
<evidence type="ECO:0000256" key="7">
    <source>
        <dbReference type="ARBA" id="ARBA00023121"/>
    </source>
</evidence>
<dbReference type="GO" id="GO:0000302">
    <property type="term" value="P:response to reactive oxygen species"/>
    <property type="evidence" value="ECO:0007669"/>
    <property type="project" value="TreeGrafter"/>
</dbReference>
<reference evidence="12" key="1">
    <citation type="submission" date="2022-01" db="EMBL/GenBank/DDBJ databases">
        <authorList>
            <person name="King R."/>
        </authorList>
    </citation>
    <scope>NUCLEOTIDE SEQUENCE</scope>
</reference>
<evidence type="ECO:0000259" key="11">
    <source>
        <dbReference type="Pfam" id="PF08212"/>
    </source>
</evidence>
<keyword evidence="8" id="KW-1015">Disulfide bond</keyword>
<evidence type="ECO:0000256" key="9">
    <source>
        <dbReference type="ARBA" id="ARBA00023180"/>
    </source>
</evidence>
<evidence type="ECO:0000256" key="2">
    <source>
        <dbReference type="ARBA" id="ARBA00006889"/>
    </source>
</evidence>
<dbReference type="PRINTS" id="PR01273">
    <property type="entry name" value="INVTBRTCOLOR"/>
</dbReference>
<comment type="similarity">
    <text evidence="2 10">Belongs to the calycin superfamily. Lipocalin family.</text>
</comment>
<keyword evidence="6 10" id="KW-0732">Signal</keyword>
<evidence type="ECO:0000313" key="13">
    <source>
        <dbReference type="Proteomes" id="UP001153636"/>
    </source>
</evidence>
<feature type="chain" id="PRO_5040557416" description="Apolipoprotein D" evidence="10">
    <location>
        <begin position="17"/>
        <end position="179"/>
    </location>
</feature>
<dbReference type="GO" id="GO:0005737">
    <property type="term" value="C:cytoplasm"/>
    <property type="evidence" value="ECO:0007669"/>
    <property type="project" value="TreeGrafter"/>
</dbReference>
<feature type="signal peptide" evidence="10">
    <location>
        <begin position="1"/>
        <end position="16"/>
    </location>
</feature>
<sequence>MYFLLIIASILPFCLGGCLNPDVVQHFNVPAYLGKWYEQEKYPQIFQVGGRCTTAEYSLNDDGTVHVLNTEQIIGDSTSSIEGTAKLVGQNGEAKLDFSIDLKIVSPHAPYWVVDTDYTSYALVWSCQELFGVPVSSTAWILTREQNPPQSLINQAYAKLEAQGIDTNKLKKTDQTNCD</sequence>
<dbReference type="InterPro" id="IPR012674">
    <property type="entry name" value="Calycin"/>
</dbReference>
<keyword evidence="5" id="KW-0964">Secreted</keyword>
<evidence type="ECO:0000313" key="12">
    <source>
        <dbReference type="EMBL" id="CAH1110831.1"/>
    </source>
</evidence>
<keyword evidence="13" id="KW-1185">Reference proteome</keyword>
<proteinExistence type="inferred from homology"/>
<gene>
    <name evidence="12" type="ORF">PSYICH_LOCUS11631</name>
</gene>
<dbReference type="FunFam" id="2.40.128.20:FF:000003">
    <property type="entry name" value="Apolipoprotein D"/>
    <property type="match status" value="1"/>
</dbReference>
<dbReference type="SUPFAM" id="SSF50814">
    <property type="entry name" value="Lipocalins"/>
    <property type="match status" value="1"/>
</dbReference>
<dbReference type="GO" id="GO:0006629">
    <property type="term" value="P:lipid metabolic process"/>
    <property type="evidence" value="ECO:0007669"/>
    <property type="project" value="TreeGrafter"/>
</dbReference>
<dbReference type="GO" id="GO:0005576">
    <property type="term" value="C:extracellular region"/>
    <property type="evidence" value="ECO:0007669"/>
    <property type="project" value="UniProtKB-SubCell"/>
</dbReference>
<name>A0A9P0D6Q0_9CUCU</name>
<dbReference type="InterPro" id="IPR000566">
    <property type="entry name" value="Lipocln_cytosolic_FA-bd_dom"/>
</dbReference>
<feature type="domain" description="Lipocalin/cytosolic fatty-acid binding" evidence="11">
    <location>
        <begin position="28"/>
        <end position="175"/>
    </location>
</feature>
<dbReference type="CDD" id="cd19437">
    <property type="entry name" value="lipocalin_apoD-like"/>
    <property type="match status" value="1"/>
</dbReference>
<dbReference type="OrthoDB" id="565904at2759"/>
<evidence type="ECO:0000256" key="5">
    <source>
        <dbReference type="ARBA" id="ARBA00022525"/>
    </source>
</evidence>
<dbReference type="InterPro" id="IPR022271">
    <property type="entry name" value="Lipocalin_ApoD"/>
</dbReference>
<comment type="subcellular location">
    <subcellularLocation>
        <location evidence="1">Secreted</location>
    </subcellularLocation>
</comment>
<dbReference type="EMBL" id="OV651817">
    <property type="protein sequence ID" value="CAH1110831.1"/>
    <property type="molecule type" value="Genomic_DNA"/>
</dbReference>
<evidence type="ECO:0000256" key="8">
    <source>
        <dbReference type="ARBA" id="ARBA00023157"/>
    </source>
</evidence>
<organism evidence="12 13">
    <name type="scientific">Psylliodes chrysocephalus</name>
    <dbReference type="NCBI Taxonomy" id="3402493"/>
    <lineage>
        <taxon>Eukaryota</taxon>
        <taxon>Metazoa</taxon>
        <taxon>Ecdysozoa</taxon>
        <taxon>Arthropoda</taxon>
        <taxon>Hexapoda</taxon>
        <taxon>Insecta</taxon>
        <taxon>Pterygota</taxon>
        <taxon>Neoptera</taxon>
        <taxon>Endopterygota</taxon>
        <taxon>Coleoptera</taxon>
        <taxon>Polyphaga</taxon>
        <taxon>Cucujiformia</taxon>
        <taxon>Chrysomeloidea</taxon>
        <taxon>Chrysomelidae</taxon>
        <taxon>Galerucinae</taxon>
        <taxon>Alticini</taxon>
        <taxon>Psylliodes</taxon>
    </lineage>
</organism>
<dbReference type="PANTHER" id="PTHR10612:SF34">
    <property type="entry name" value="APOLIPOPROTEIN D"/>
    <property type="match status" value="1"/>
</dbReference>
<keyword evidence="7" id="KW-0446">Lipid-binding</keyword>
<evidence type="ECO:0000256" key="3">
    <source>
        <dbReference type="ARBA" id="ARBA00019890"/>
    </source>
</evidence>
<dbReference type="GO" id="GO:0008289">
    <property type="term" value="F:lipid binding"/>
    <property type="evidence" value="ECO:0007669"/>
    <property type="project" value="UniProtKB-KW"/>
</dbReference>